<feature type="region of interest" description="Disordered" evidence="11">
    <location>
        <begin position="215"/>
        <end position="345"/>
    </location>
</feature>
<evidence type="ECO:0000256" key="8">
    <source>
        <dbReference type="PROSITE-ProRule" id="PRU00059"/>
    </source>
</evidence>
<dbReference type="InterPro" id="IPR001506">
    <property type="entry name" value="Peptidase_M12A"/>
</dbReference>
<keyword evidence="3 9" id="KW-0479">Metal-binding</keyword>
<dbReference type="CDD" id="cd04280">
    <property type="entry name" value="ZnMc_astacin_like"/>
    <property type="match status" value="1"/>
</dbReference>
<keyword evidence="2 9" id="KW-0645">Protease</keyword>
<dbReference type="InterPro" id="IPR019421">
    <property type="entry name" value="7TM_GPCR_serpentine_rcpt_Srd"/>
</dbReference>
<evidence type="ECO:0000256" key="3">
    <source>
        <dbReference type="ARBA" id="ARBA00022723"/>
    </source>
</evidence>
<feature type="transmembrane region" description="Helical" evidence="12">
    <location>
        <begin position="7"/>
        <end position="25"/>
    </location>
</feature>
<feature type="binding site" evidence="9">
    <location>
        <position position="811"/>
    </location>
    <ligand>
        <name>Zn(2+)</name>
        <dbReference type="ChEBI" id="CHEBI:29105"/>
        <note>catalytic</note>
    </ligand>
</feature>
<dbReference type="SMART" id="SM00235">
    <property type="entry name" value="ZnMc"/>
    <property type="match status" value="1"/>
</dbReference>
<proteinExistence type="predicted"/>
<name>A0A914IBG7_GLORO</name>
<feature type="domain" description="Peptidase M12A" evidence="14">
    <location>
        <begin position="705"/>
        <end position="911"/>
    </location>
</feature>
<dbReference type="Gene3D" id="3.40.390.10">
    <property type="entry name" value="Collagenase (Catalytic Domain)"/>
    <property type="match status" value="1"/>
</dbReference>
<feature type="transmembrane region" description="Helical" evidence="12">
    <location>
        <begin position="96"/>
        <end position="116"/>
    </location>
</feature>
<dbReference type="PROSITE" id="PS51864">
    <property type="entry name" value="ASTACIN"/>
    <property type="match status" value="1"/>
</dbReference>
<dbReference type="GO" id="GO:0006508">
    <property type="term" value="P:proteolysis"/>
    <property type="evidence" value="ECO:0007669"/>
    <property type="project" value="UniProtKB-KW"/>
</dbReference>
<comment type="cofactor">
    <cofactor evidence="9 10">
        <name>Zn(2+)</name>
        <dbReference type="ChEBI" id="CHEBI:29105"/>
    </cofactor>
    <text evidence="9 10">Binds 1 zinc ion per subunit.</text>
</comment>
<evidence type="ECO:0000256" key="7">
    <source>
        <dbReference type="ARBA" id="ARBA00023157"/>
    </source>
</evidence>
<dbReference type="PANTHER" id="PTHR10127">
    <property type="entry name" value="DISCOIDIN, CUB, EGF, LAMININ , AND ZINC METALLOPROTEASE DOMAIN CONTAINING"/>
    <property type="match status" value="1"/>
</dbReference>
<feature type="binding site" evidence="9">
    <location>
        <position position="815"/>
    </location>
    <ligand>
        <name>Zn(2+)</name>
        <dbReference type="ChEBI" id="CHEBI:29105"/>
        <note>catalytic</note>
    </ligand>
</feature>
<dbReference type="WBParaSite" id="Gr19_v10_g9299.t1">
    <property type="protein sequence ID" value="Gr19_v10_g9299.t1"/>
    <property type="gene ID" value="Gr19_v10_g9299"/>
</dbReference>
<dbReference type="SUPFAM" id="SSF49854">
    <property type="entry name" value="Spermadhesin, CUB domain"/>
    <property type="match status" value="1"/>
</dbReference>
<feature type="transmembrane region" description="Helical" evidence="12">
    <location>
        <begin position="156"/>
        <end position="180"/>
    </location>
</feature>
<evidence type="ECO:0000313" key="16">
    <source>
        <dbReference type="WBParaSite" id="Gr19_v10_g9299.t1"/>
    </source>
</evidence>
<dbReference type="InterPro" id="IPR006026">
    <property type="entry name" value="Peptidase_Metallo"/>
</dbReference>
<sequence>MQIYSKILLQTCITDLLLLIMTLLFQNYTFATKSGEHKTILDGLITINGAENRVWALLAVVCQIWLVAVSVVGYLSQFIFRYLVLNWNKKVSSCNYSIIFLINLLLPLAYCVHLFLCLYPSDGHEFLDDQSVADFIGVNLSEKIILVGYSNNKLNLTIGSCYLIIVCTITYAIMFILALLMHNNLKKLSKTITSKALYTTTCQCVKDEQKVVATGEEHKHAHQITQQSPNAESKGLSLPHNLKEVKDEQNEETEILHNKSDQTHSPKKQIGLKRKELDESNLASSSKGLKITDPINIDDDDSDTEITKTNDQTIASTSKNEVGGPSEVVELSSDSEEGSLSECQDSDEFLSDYDEDSDEFLYSDYDDDDDVMETDTSIDTDLIAMSVIKDLEEGADSDSCGPSTTTQHNFGESSSGTKALLECDEPTKIRAMVEQCKTDQNQIKKLINELRLSANVPPVASSSILLNDDQQQLNKQIIAIGNAIGTIYYGVKLAILPIDAQCNLMADDLNVTLAKADMILSSLVDLTEPIEKTLTKYLKKTKTRLLLALEADNDLINAQTINLKEFIGNYSSPTSDSKKVVDNKLHNLDFYIHLFTEMQKLLKNFEGSSLLNTSQNLRGLWSRRFYAEAIVDKATYPPDYIDEIPIAPEFDDDERHKFEDEYTINRRAGVAMKLFDGDIVLRSNELVQMRNKNSQADANTVQYTNWITNDTLRWPVDTKARNENGNLIGPVINFTLDWNKIVIPASVKWMNNILDAHKNIEKHTCVRFRNSTEGDHLHYYWGYGCNSQVGRSGGKQWISLGPGCWMVNGVHETLHALGTNHEQSRLDRDAFIKIHQENMIENIADAFAIIPGSPTGNPYDYGSVMHYNAKAFAKNDKSTIETIDKNYQQTMGWRLGLSFLDAKAINHRYCEHVCDDYPWHAPDCRNGGYANPNNCTQCLCPLGYAPPYCDHVELGHVEGNPMCPGESDILLTEQNPTLTEMRWYNATNFTCYWRLRAPADHYIEVKLFKLDGFKCDQSCYNFIEVKHGNLANSGPRFCCEMPTESMFTDVPGHEVIIFASAVQKGNYSVGLTYSITK</sequence>
<dbReference type="AlphaFoldDB" id="A0A914IBG7"/>
<comment type="caution">
    <text evidence="8">Lacks conserved residue(s) required for the propagation of feature annotation.</text>
</comment>
<dbReference type="GO" id="GO:0008270">
    <property type="term" value="F:zinc ion binding"/>
    <property type="evidence" value="ECO:0007669"/>
    <property type="project" value="UniProtKB-UniRule"/>
</dbReference>
<keyword evidence="6 9" id="KW-0482">Metalloprotease</keyword>
<keyword evidence="15" id="KW-1185">Reference proteome</keyword>
<keyword evidence="12" id="KW-0812">Transmembrane</keyword>
<evidence type="ECO:0000256" key="1">
    <source>
        <dbReference type="ARBA" id="ARBA00022536"/>
    </source>
</evidence>
<keyword evidence="12" id="KW-1133">Transmembrane helix</keyword>
<keyword evidence="4 9" id="KW-0378">Hydrolase</keyword>
<accession>A0A914IBG7</accession>
<dbReference type="PROSITE" id="PS01180">
    <property type="entry name" value="CUB"/>
    <property type="match status" value="1"/>
</dbReference>
<dbReference type="InterPro" id="IPR034035">
    <property type="entry name" value="Astacin-like_dom"/>
</dbReference>
<feature type="compositionally biased region" description="Polar residues" evidence="11">
    <location>
        <begin position="400"/>
        <end position="415"/>
    </location>
</feature>
<dbReference type="Pfam" id="PF01400">
    <property type="entry name" value="Astacin"/>
    <property type="match status" value="1"/>
</dbReference>
<keyword evidence="1" id="KW-0245">EGF-like domain</keyword>
<dbReference type="InterPro" id="IPR000859">
    <property type="entry name" value="CUB_dom"/>
</dbReference>
<dbReference type="InterPro" id="IPR035914">
    <property type="entry name" value="Sperma_CUB_dom_sf"/>
</dbReference>
<feature type="compositionally biased region" description="Acidic residues" evidence="11">
    <location>
        <begin position="333"/>
        <end position="345"/>
    </location>
</feature>
<evidence type="ECO:0000313" key="15">
    <source>
        <dbReference type="Proteomes" id="UP000887572"/>
    </source>
</evidence>
<evidence type="ECO:0000256" key="11">
    <source>
        <dbReference type="SAM" id="MobiDB-lite"/>
    </source>
</evidence>
<dbReference type="EC" id="3.4.24.-" evidence="10"/>
<dbReference type="InterPro" id="IPR024079">
    <property type="entry name" value="MetalloPept_cat_dom_sf"/>
</dbReference>
<dbReference type="PANTHER" id="PTHR10127:SF862">
    <property type="entry name" value="ZINC METALLOPROTEINASE NAS-27"/>
    <property type="match status" value="1"/>
</dbReference>
<feature type="compositionally biased region" description="Basic and acidic residues" evidence="11">
    <location>
        <begin position="241"/>
        <end position="264"/>
    </location>
</feature>
<dbReference type="PRINTS" id="PR00480">
    <property type="entry name" value="ASTACIN"/>
</dbReference>
<evidence type="ECO:0000259" key="13">
    <source>
        <dbReference type="PROSITE" id="PS01180"/>
    </source>
</evidence>
<organism evidence="15 16">
    <name type="scientific">Globodera rostochiensis</name>
    <name type="common">Golden nematode worm</name>
    <name type="synonym">Heterodera rostochiensis</name>
    <dbReference type="NCBI Taxonomy" id="31243"/>
    <lineage>
        <taxon>Eukaryota</taxon>
        <taxon>Metazoa</taxon>
        <taxon>Ecdysozoa</taxon>
        <taxon>Nematoda</taxon>
        <taxon>Chromadorea</taxon>
        <taxon>Rhabditida</taxon>
        <taxon>Tylenchina</taxon>
        <taxon>Tylenchomorpha</taxon>
        <taxon>Tylenchoidea</taxon>
        <taxon>Heteroderidae</taxon>
        <taxon>Heteroderinae</taxon>
        <taxon>Globodera</taxon>
    </lineage>
</organism>
<feature type="compositionally biased region" description="Polar residues" evidence="11">
    <location>
        <begin position="310"/>
        <end position="320"/>
    </location>
</feature>
<feature type="domain" description="CUB" evidence="13">
    <location>
        <begin position="963"/>
        <end position="1074"/>
    </location>
</feature>
<evidence type="ECO:0000256" key="2">
    <source>
        <dbReference type="ARBA" id="ARBA00022670"/>
    </source>
</evidence>
<evidence type="ECO:0000256" key="5">
    <source>
        <dbReference type="ARBA" id="ARBA00022833"/>
    </source>
</evidence>
<reference evidence="16" key="1">
    <citation type="submission" date="2022-11" db="UniProtKB">
        <authorList>
            <consortium name="WormBaseParasite"/>
        </authorList>
    </citation>
    <scope>IDENTIFICATION</scope>
</reference>
<protein>
    <recommendedName>
        <fullName evidence="10">Metalloendopeptidase</fullName>
        <ecNumber evidence="10">3.4.24.-</ecNumber>
    </recommendedName>
</protein>
<evidence type="ECO:0000256" key="6">
    <source>
        <dbReference type="ARBA" id="ARBA00023049"/>
    </source>
</evidence>
<keyword evidence="7" id="KW-1015">Disulfide bond</keyword>
<evidence type="ECO:0000256" key="4">
    <source>
        <dbReference type="ARBA" id="ARBA00022801"/>
    </source>
</evidence>
<keyword evidence="12" id="KW-0472">Membrane</keyword>
<keyword evidence="5 9" id="KW-0862">Zinc</keyword>
<dbReference type="Pfam" id="PF10317">
    <property type="entry name" value="7TM_GPCR_Srd"/>
    <property type="match status" value="1"/>
</dbReference>
<feature type="binding site" evidence="9">
    <location>
        <position position="821"/>
    </location>
    <ligand>
        <name>Zn(2+)</name>
        <dbReference type="ChEBI" id="CHEBI:29105"/>
        <note>catalytic</note>
    </ligand>
</feature>
<evidence type="ECO:0000256" key="10">
    <source>
        <dbReference type="RuleBase" id="RU361183"/>
    </source>
</evidence>
<dbReference type="GO" id="GO:0004222">
    <property type="term" value="F:metalloendopeptidase activity"/>
    <property type="evidence" value="ECO:0007669"/>
    <property type="project" value="UniProtKB-UniRule"/>
</dbReference>
<evidence type="ECO:0000256" key="12">
    <source>
        <dbReference type="SAM" id="Phobius"/>
    </source>
</evidence>
<dbReference type="Proteomes" id="UP000887572">
    <property type="component" value="Unplaced"/>
</dbReference>
<evidence type="ECO:0000256" key="9">
    <source>
        <dbReference type="PROSITE-ProRule" id="PRU01211"/>
    </source>
</evidence>
<evidence type="ECO:0000259" key="14">
    <source>
        <dbReference type="PROSITE" id="PS51864"/>
    </source>
</evidence>
<feature type="transmembrane region" description="Helical" evidence="12">
    <location>
        <begin position="54"/>
        <end position="75"/>
    </location>
</feature>
<feature type="region of interest" description="Disordered" evidence="11">
    <location>
        <begin position="394"/>
        <end position="415"/>
    </location>
</feature>
<feature type="active site" evidence="9">
    <location>
        <position position="812"/>
    </location>
</feature>
<dbReference type="SUPFAM" id="SSF55486">
    <property type="entry name" value="Metalloproteases ('zincins'), catalytic domain"/>
    <property type="match status" value="1"/>
</dbReference>